<keyword evidence="5" id="KW-1185">Reference proteome</keyword>
<dbReference type="Pfam" id="PF00072">
    <property type="entry name" value="Response_reg"/>
    <property type="match status" value="1"/>
</dbReference>
<gene>
    <name evidence="4" type="ORF">H4W27_001562</name>
</gene>
<dbReference type="InterPro" id="IPR007492">
    <property type="entry name" value="LytTR_DNA-bd_dom"/>
</dbReference>
<dbReference type="SUPFAM" id="SSF52172">
    <property type="entry name" value="CheY-like"/>
    <property type="match status" value="1"/>
</dbReference>
<evidence type="ECO:0000313" key="5">
    <source>
        <dbReference type="Proteomes" id="UP000643525"/>
    </source>
</evidence>
<dbReference type="RefSeq" id="WP_192595460.1">
    <property type="nucleotide sequence ID" value="NZ_BAAALJ010000002.1"/>
</dbReference>
<organism evidence="4 5">
    <name type="scientific">Nesterenkonia lutea</name>
    <dbReference type="NCBI Taxonomy" id="272919"/>
    <lineage>
        <taxon>Bacteria</taxon>
        <taxon>Bacillati</taxon>
        <taxon>Actinomycetota</taxon>
        <taxon>Actinomycetes</taxon>
        <taxon>Micrococcales</taxon>
        <taxon>Micrococcaceae</taxon>
        <taxon>Nesterenkonia</taxon>
    </lineage>
</organism>
<dbReference type="InterPro" id="IPR011006">
    <property type="entry name" value="CheY-like_superfamily"/>
</dbReference>
<dbReference type="GO" id="GO:0003677">
    <property type="term" value="F:DNA binding"/>
    <property type="evidence" value="ECO:0007669"/>
    <property type="project" value="UniProtKB-KW"/>
</dbReference>
<dbReference type="PROSITE" id="PS50930">
    <property type="entry name" value="HTH_LYTTR"/>
    <property type="match status" value="1"/>
</dbReference>
<name>A0ABR9JET9_9MICC</name>
<comment type="caution">
    <text evidence="4">The sequence shown here is derived from an EMBL/GenBank/DDBJ whole genome shotgun (WGS) entry which is preliminary data.</text>
</comment>
<sequence length="281" mass="30196">MESSTVTGGLIVLAVDDEPLALTQMKWLLAAEPQVGEVLTAADARTAAEVLAARTVDVVLLDIHMPGMSGLSLARRIREDREGASAAAANSTSSMAAAGAGSSASTMTSTSAAPTGIGPQIVFVTADAHPAVEAFELEARDYLLKPVRAERLSEALRRAGSALQTAGQEGPGPVRISVLQGDSTVLVALQDIRWVQAHGDYARLHTPTGTYLLRAPLAELEEQWQVHGFIRTHRSSLVNLAHVQRVTRRQGRMRVEVPGAELEVSRRLMPQVRERFEESRL</sequence>
<reference evidence="4 5" key="1">
    <citation type="submission" date="2020-10" db="EMBL/GenBank/DDBJ databases">
        <title>Sequencing the genomes of 1000 actinobacteria strains.</title>
        <authorList>
            <person name="Klenk H.-P."/>
        </authorList>
    </citation>
    <scope>NUCLEOTIDE SEQUENCE [LARGE SCALE GENOMIC DNA]</scope>
    <source>
        <strain evidence="4 5">DSM 15666</strain>
    </source>
</reference>
<evidence type="ECO:0000313" key="4">
    <source>
        <dbReference type="EMBL" id="MBE1524444.1"/>
    </source>
</evidence>
<dbReference type="Pfam" id="PF04397">
    <property type="entry name" value="LytTR"/>
    <property type="match status" value="1"/>
</dbReference>
<dbReference type="Gene3D" id="2.40.50.1020">
    <property type="entry name" value="LytTr DNA-binding domain"/>
    <property type="match status" value="1"/>
</dbReference>
<evidence type="ECO:0000259" key="2">
    <source>
        <dbReference type="PROSITE" id="PS50110"/>
    </source>
</evidence>
<dbReference type="Gene3D" id="3.40.50.2300">
    <property type="match status" value="1"/>
</dbReference>
<dbReference type="Proteomes" id="UP000643525">
    <property type="component" value="Unassembled WGS sequence"/>
</dbReference>
<dbReference type="PANTHER" id="PTHR37299:SF1">
    <property type="entry name" value="STAGE 0 SPORULATION PROTEIN A HOMOLOG"/>
    <property type="match status" value="1"/>
</dbReference>
<protein>
    <submittedName>
        <fullName evidence="4">DNA-binding LytR/AlgR family response regulator</fullName>
    </submittedName>
</protein>
<dbReference type="PROSITE" id="PS50110">
    <property type="entry name" value="RESPONSE_REGULATORY"/>
    <property type="match status" value="1"/>
</dbReference>
<feature type="domain" description="Response regulatory" evidence="2">
    <location>
        <begin position="11"/>
        <end position="160"/>
    </location>
</feature>
<proteinExistence type="predicted"/>
<dbReference type="EMBL" id="JADBED010000001">
    <property type="protein sequence ID" value="MBE1524444.1"/>
    <property type="molecule type" value="Genomic_DNA"/>
</dbReference>
<feature type="modified residue" description="4-aspartylphosphate" evidence="1">
    <location>
        <position position="62"/>
    </location>
</feature>
<dbReference type="InterPro" id="IPR046947">
    <property type="entry name" value="LytR-like"/>
</dbReference>
<dbReference type="InterPro" id="IPR001789">
    <property type="entry name" value="Sig_transdc_resp-reg_receiver"/>
</dbReference>
<dbReference type="SMART" id="SM00850">
    <property type="entry name" value="LytTR"/>
    <property type="match status" value="1"/>
</dbReference>
<evidence type="ECO:0000259" key="3">
    <source>
        <dbReference type="PROSITE" id="PS50930"/>
    </source>
</evidence>
<accession>A0ABR9JET9</accession>
<feature type="domain" description="HTH LytTR-type" evidence="3">
    <location>
        <begin position="176"/>
        <end position="278"/>
    </location>
</feature>
<evidence type="ECO:0000256" key="1">
    <source>
        <dbReference type="PROSITE-ProRule" id="PRU00169"/>
    </source>
</evidence>
<keyword evidence="1" id="KW-0597">Phosphoprotein</keyword>
<dbReference type="SMART" id="SM00448">
    <property type="entry name" value="REC"/>
    <property type="match status" value="1"/>
</dbReference>
<dbReference type="PANTHER" id="PTHR37299">
    <property type="entry name" value="TRANSCRIPTIONAL REGULATOR-RELATED"/>
    <property type="match status" value="1"/>
</dbReference>
<keyword evidence="4" id="KW-0238">DNA-binding</keyword>